<dbReference type="Gene3D" id="2.40.10.120">
    <property type="match status" value="1"/>
</dbReference>
<dbReference type="GO" id="GO:0006508">
    <property type="term" value="P:proteolysis"/>
    <property type="evidence" value="ECO:0007669"/>
    <property type="project" value="UniProtKB-KW"/>
</dbReference>
<dbReference type="InterPro" id="IPR009003">
    <property type="entry name" value="Peptidase_S1_PA"/>
</dbReference>
<evidence type="ECO:0000313" key="2">
    <source>
        <dbReference type="EMBL" id="GGS19734.1"/>
    </source>
</evidence>
<reference evidence="2" key="1">
    <citation type="journal article" date="2014" name="Int. J. Syst. Evol. Microbiol.">
        <title>Complete genome sequence of Corynebacterium casei LMG S-19264T (=DSM 44701T), isolated from a smear-ripened cheese.</title>
        <authorList>
            <consortium name="US DOE Joint Genome Institute (JGI-PGF)"/>
            <person name="Walter F."/>
            <person name="Albersmeier A."/>
            <person name="Kalinowski J."/>
            <person name="Ruckert C."/>
        </authorList>
    </citation>
    <scope>NUCLEOTIDE SEQUENCE</scope>
    <source>
        <strain evidence="2">JCM 4234</strain>
    </source>
</reference>
<feature type="domain" description="vWA-MoxR associated protein C-terminal" evidence="1">
    <location>
        <begin position="309"/>
        <end position="538"/>
    </location>
</feature>
<protein>
    <submittedName>
        <fullName evidence="2">Serine protease</fullName>
    </submittedName>
</protein>
<evidence type="ECO:0000259" key="1">
    <source>
        <dbReference type="Pfam" id="PF20028"/>
    </source>
</evidence>
<dbReference type="EMBL" id="BMSL01000001">
    <property type="protein sequence ID" value="GGS19734.1"/>
    <property type="molecule type" value="Genomic_DNA"/>
</dbReference>
<accession>A0A918L8J2</accession>
<dbReference type="Proteomes" id="UP000653493">
    <property type="component" value="Unassembled WGS sequence"/>
</dbReference>
<dbReference type="AlphaFoldDB" id="A0A918L8J2"/>
<dbReference type="Pfam" id="PF20028">
    <property type="entry name" value="VMAP-C"/>
    <property type="match status" value="1"/>
</dbReference>
<keyword evidence="3" id="KW-1185">Reference proteome</keyword>
<keyword evidence="2" id="KW-0378">Hydrolase</keyword>
<gene>
    <name evidence="2" type="ORF">GCM10010238_04900</name>
</gene>
<evidence type="ECO:0000313" key="3">
    <source>
        <dbReference type="Proteomes" id="UP000653493"/>
    </source>
</evidence>
<dbReference type="Pfam" id="PF13365">
    <property type="entry name" value="Trypsin_2"/>
    <property type="match status" value="1"/>
</dbReference>
<organism evidence="2 3">
    <name type="scientific">Streptomyces griseoviridis</name>
    <dbReference type="NCBI Taxonomy" id="45398"/>
    <lineage>
        <taxon>Bacteria</taxon>
        <taxon>Bacillati</taxon>
        <taxon>Actinomycetota</taxon>
        <taxon>Actinomycetes</taxon>
        <taxon>Kitasatosporales</taxon>
        <taxon>Streptomycetaceae</taxon>
        <taxon>Streptomyces</taxon>
    </lineage>
</organism>
<proteinExistence type="predicted"/>
<dbReference type="GO" id="GO:0008233">
    <property type="term" value="F:peptidase activity"/>
    <property type="evidence" value="ECO:0007669"/>
    <property type="project" value="UniProtKB-KW"/>
</dbReference>
<name>A0A918L8J2_STRGD</name>
<keyword evidence="2" id="KW-0645">Protease</keyword>
<comment type="caution">
    <text evidence="2">The sequence shown here is derived from an EMBL/GenBank/DDBJ whole genome shotgun (WGS) entry which is preliminary data.</text>
</comment>
<sequence length="553" mass="60099">MTGRASFHVRIECGRKVGAGFLVTRRLVLTCAHVVQDADTATVVFPGHRELGDLTARVFFRGGWQGHRDDPGDLAVLELEREVPVRPAVFAPPGAERRDPAPELIAYGFPGALPKGVLASYRAVPGPLIAGEWVQLEALTAHGQTLVGGFSGAAATLSDGTVVGMVTSTTSTHVGRMLPVEVLARHWEGLGGLVPAPAPPPDAGRLELLLRRAERLGLDCDPNRLYASSVDPFAPEPEELFHTLRQAADYVRREVPGVGAEDRFADQLERALEERLTPLPGRVPGPRPAAASAWTPIVVELARSGAGPDQVTVEVSAYRDGHRRPVGTRRVPQDAVPAYVQERVDAAFNQLDRDAEALLAFVLPYEWLDKPVAQWECSAYDPTPLGCAHPVVVAERSRHRSSRARHELSKKWQELDARSDARLHRVACGTRENPRSLRMRLRDEAAALAGFTSVGEHFRAGLSAPVPVLLWRRTGCPGDDHAGACAGTAFLERLAESVEGVSPAELPRRVMDLREEAYAADDPEGHWAREVQVLWDDPRCFPEPAACLHSPVG</sequence>
<dbReference type="InterPro" id="IPR045450">
    <property type="entry name" value="VMAP_C"/>
</dbReference>
<reference evidence="2" key="2">
    <citation type="submission" date="2020-09" db="EMBL/GenBank/DDBJ databases">
        <authorList>
            <person name="Sun Q."/>
            <person name="Ohkuma M."/>
        </authorList>
    </citation>
    <scope>NUCLEOTIDE SEQUENCE</scope>
    <source>
        <strain evidence="2">JCM 4234</strain>
    </source>
</reference>
<dbReference type="SUPFAM" id="SSF50494">
    <property type="entry name" value="Trypsin-like serine proteases"/>
    <property type="match status" value="1"/>
</dbReference>